<dbReference type="InterPro" id="IPR002314">
    <property type="entry name" value="aa-tRNA-synt_IIb"/>
</dbReference>
<dbReference type="SUPFAM" id="SSF55681">
    <property type="entry name" value="Class II aaRS and biotin synthetases"/>
    <property type="match status" value="1"/>
</dbReference>
<dbReference type="FunFam" id="3.30.930.10:FF:000010">
    <property type="entry name" value="Glycyl-tRNA synthetase 1"/>
    <property type="match status" value="1"/>
</dbReference>
<dbReference type="InterPro" id="IPR006195">
    <property type="entry name" value="aa-tRNA-synth_II"/>
</dbReference>
<name>A0AAJ0GMM2_9PEZI</name>
<evidence type="ECO:0000256" key="13">
    <source>
        <dbReference type="ARBA" id="ARBA00051967"/>
    </source>
</evidence>
<dbReference type="SUPFAM" id="SSF52954">
    <property type="entry name" value="Class II aaRS ABD-related"/>
    <property type="match status" value="1"/>
</dbReference>
<evidence type="ECO:0000256" key="9">
    <source>
        <dbReference type="ARBA" id="ARBA00022840"/>
    </source>
</evidence>
<comment type="similarity">
    <text evidence="2">Belongs to the class-II aminoacyl-tRNA synthetase family.</text>
</comment>
<evidence type="ECO:0000256" key="2">
    <source>
        <dbReference type="ARBA" id="ARBA00008226"/>
    </source>
</evidence>
<reference evidence="15" key="2">
    <citation type="submission" date="2023-06" db="EMBL/GenBank/DDBJ databases">
        <authorList>
            <consortium name="Lawrence Berkeley National Laboratory"/>
            <person name="Mondo S.J."/>
            <person name="Hensen N."/>
            <person name="Bonometti L."/>
            <person name="Westerberg I."/>
            <person name="Brannstrom I.O."/>
            <person name="Guillou S."/>
            <person name="Cros-Aarteil S."/>
            <person name="Calhoun S."/>
            <person name="Haridas S."/>
            <person name="Kuo A."/>
            <person name="Pangilinan J."/>
            <person name="Riley R."/>
            <person name="Labutti K."/>
            <person name="Andreopoulos B."/>
            <person name="Lipzen A."/>
            <person name="Chen C."/>
            <person name="Yanf M."/>
            <person name="Daum C."/>
            <person name="Ng V."/>
            <person name="Clum A."/>
            <person name="Steindorff A."/>
            <person name="Ohm R."/>
            <person name="Martin F."/>
            <person name="Silar P."/>
            <person name="Natvig D."/>
            <person name="Lalanne C."/>
            <person name="Gautier V."/>
            <person name="Ament-Velasquez S.L."/>
            <person name="Kruys A."/>
            <person name="Hutchinson M.I."/>
            <person name="Powell A.J."/>
            <person name="Barry K."/>
            <person name="Miller A.N."/>
            <person name="Grigoriev I.V."/>
            <person name="Debuchy R."/>
            <person name="Gladieux P."/>
            <person name="Thoren M.H."/>
            <person name="Johannesson H."/>
        </authorList>
    </citation>
    <scope>NUCLEOTIDE SEQUENCE</scope>
    <source>
        <strain evidence="15">CBS 333.67</strain>
    </source>
</reference>
<dbReference type="Gene3D" id="3.40.50.800">
    <property type="entry name" value="Anticodon-binding domain"/>
    <property type="match status" value="1"/>
</dbReference>
<evidence type="ECO:0000259" key="14">
    <source>
        <dbReference type="PROSITE" id="PS50862"/>
    </source>
</evidence>
<comment type="subcellular location">
    <subcellularLocation>
        <location evidence="1">Cytoplasm</location>
    </subcellularLocation>
</comment>
<evidence type="ECO:0000256" key="5">
    <source>
        <dbReference type="ARBA" id="ARBA00022490"/>
    </source>
</evidence>
<dbReference type="PRINTS" id="PR01043">
    <property type="entry name" value="TRNASYNTHGLY"/>
</dbReference>
<dbReference type="RefSeq" id="XP_062718522.1">
    <property type="nucleotide sequence ID" value="XM_062863963.1"/>
</dbReference>
<dbReference type="GO" id="GO:0016740">
    <property type="term" value="F:transferase activity"/>
    <property type="evidence" value="ECO:0007669"/>
    <property type="project" value="UniProtKB-KW"/>
</dbReference>
<keyword evidence="11" id="KW-0030">Aminoacyl-tRNA synthetase</keyword>
<evidence type="ECO:0000256" key="11">
    <source>
        <dbReference type="ARBA" id="ARBA00023146"/>
    </source>
</evidence>
<protein>
    <recommendedName>
        <fullName evidence="4">glycine--tRNA ligase</fullName>
        <ecNumber evidence="4">6.1.1.14</ecNumber>
    </recommendedName>
    <alternativeName>
        <fullName evidence="12">Diadenosine tetraphosphate synthetase</fullName>
    </alternativeName>
</protein>
<dbReference type="Pfam" id="PF00587">
    <property type="entry name" value="tRNA-synt_2b"/>
    <property type="match status" value="1"/>
</dbReference>
<reference evidence="15" key="1">
    <citation type="journal article" date="2023" name="Mol. Phylogenet. Evol.">
        <title>Genome-scale phylogeny and comparative genomics of the fungal order Sordariales.</title>
        <authorList>
            <person name="Hensen N."/>
            <person name="Bonometti L."/>
            <person name="Westerberg I."/>
            <person name="Brannstrom I.O."/>
            <person name="Guillou S."/>
            <person name="Cros-Aarteil S."/>
            <person name="Calhoun S."/>
            <person name="Haridas S."/>
            <person name="Kuo A."/>
            <person name="Mondo S."/>
            <person name="Pangilinan J."/>
            <person name="Riley R."/>
            <person name="LaButti K."/>
            <person name="Andreopoulos B."/>
            <person name="Lipzen A."/>
            <person name="Chen C."/>
            <person name="Yan M."/>
            <person name="Daum C."/>
            <person name="Ng V."/>
            <person name="Clum A."/>
            <person name="Steindorff A."/>
            <person name="Ohm R.A."/>
            <person name="Martin F."/>
            <person name="Silar P."/>
            <person name="Natvig D.O."/>
            <person name="Lalanne C."/>
            <person name="Gautier V."/>
            <person name="Ament-Velasquez S.L."/>
            <person name="Kruys A."/>
            <person name="Hutchinson M.I."/>
            <person name="Powell A.J."/>
            <person name="Barry K."/>
            <person name="Miller A.N."/>
            <person name="Grigoriev I.V."/>
            <person name="Debuchy R."/>
            <person name="Gladieux P."/>
            <person name="Hiltunen Thoren M."/>
            <person name="Johannesson H."/>
        </authorList>
    </citation>
    <scope>NUCLEOTIDE SEQUENCE</scope>
    <source>
        <strain evidence="15">CBS 333.67</strain>
    </source>
</reference>
<evidence type="ECO:0000313" key="15">
    <source>
        <dbReference type="EMBL" id="KAK3302742.1"/>
    </source>
</evidence>
<dbReference type="FunFam" id="3.30.720.200:FF:000001">
    <property type="entry name" value="Glycine--tRNA ligase 2"/>
    <property type="match status" value="1"/>
</dbReference>
<comment type="subunit">
    <text evidence="3">Homodimer.</text>
</comment>
<sequence length="652" mass="73116">MAAMTTLKGDKFDRQLFESVLKRRFFFTEAFEIYRLSPNFKGDNRGLFDYGPPGCALQANIVDAWRKHFVLEENMLELDCTVITPEPVLKTSGHVDKFADWMCKDPIKGDYLRADHLVENVLRARLARGTRGLVKDSPKLDDATIDEYNDILAKIDNYDGDGLAELIRCHDIRNPENNNQVLPPTPFNLMFKSTIGPSAAAPVYLRPETAQGQFLNFKKLLDYNQGSMPFASASIGKCYRNEISPRTGLLRVREFLLAEIEHYVDPNKKEHPRFREVADIILPLLDRDTQLSGQTTSQTMTIDEAVKSRIIDNETLGYFLGRIMLFLLRIGIDRSKIRFRQHLANEIAHYATDCWDAELLTSYGWIECVGCADRSAYDLTVHSKYTGTALVVKEALLEPVRVEGWQAILDKKIVGPRFKKDAKFIQSAVAALDQAALERLATELSKHGAVTIDTPALSDGTTRVELTKELLSISRVAHLQTTREYIPNVIEPSFGIGRILYALLEHVYWHRPGDAARAVLSLPLAIAPTKVLIAPLSSHPQLNPIAHKLSARLRKLNIANVIDASSASIGKRYARNDELGTPLGVTIDFGSLEDGSLTLRERDSMVQVRGAEDEVVVAIKGLVEGTETWEQIVARMEGFRGRGEGEEEKERL</sequence>
<dbReference type="InterPro" id="IPR036621">
    <property type="entry name" value="Anticodon-bd_dom_sf"/>
</dbReference>
<keyword evidence="6" id="KW-0436">Ligase</keyword>
<dbReference type="InterPro" id="IPR033731">
    <property type="entry name" value="GlyRS-like_core"/>
</dbReference>
<dbReference type="Gene3D" id="3.30.720.200">
    <property type="match status" value="1"/>
</dbReference>
<dbReference type="InterPro" id="IPR004154">
    <property type="entry name" value="Anticodon-bd"/>
</dbReference>
<organism evidence="15 16">
    <name type="scientific">Chaetomium strumarium</name>
    <dbReference type="NCBI Taxonomy" id="1170767"/>
    <lineage>
        <taxon>Eukaryota</taxon>
        <taxon>Fungi</taxon>
        <taxon>Dikarya</taxon>
        <taxon>Ascomycota</taxon>
        <taxon>Pezizomycotina</taxon>
        <taxon>Sordariomycetes</taxon>
        <taxon>Sordariomycetidae</taxon>
        <taxon>Sordariales</taxon>
        <taxon>Chaetomiaceae</taxon>
        <taxon>Chaetomium</taxon>
    </lineage>
</organism>
<dbReference type="PANTHER" id="PTHR10745">
    <property type="entry name" value="GLYCYL-TRNA SYNTHETASE/DNA POLYMERASE SUBUNIT GAMMA-2"/>
    <property type="match status" value="1"/>
</dbReference>
<dbReference type="FunFam" id="3.40.50.800:FF:000004">
    <property type="entry name" value="Glycine--tRNA ligase 2"/>
    <property type="match status" value="1"/>
</dbReference>
<dbReference type="PROSITE" id="PS50862">
    <property type="entry name" value="AA_TRNA_LIGASE_II"/>
    <property type="match status" value="1"/>
</dbReference>
<dbReference type="CDD" id="cd00774">
    <property type="entry name" value="GlyRS-like_core"/>
    <property type="match status" value="1"/>
</dbReference>
<evidence type="ECO:0000256" key="6">
    <source>
        <dbReference type="ARBA" id="ARBA00022598"/>
    </source>
</evidence>
<comment type="catalytic activity">
    <reaction evidence="13">
        <text>2 ATP + H(+) = P(1),P(4)-bis(5'-adenosyl) tetraphosphate + diphosphate</text>
        <dbReference type="Rhea" id="RHEA:34935"/>
        <dbReference type="ChEBI" id="CHEBI:15378"/>
        <dbReference type="ChEBI" id="CHEBI:30616"/>
        <dbReference type="ChEBI" id="CHEBI:33019"/>
        <dbReference type="ChEBI" id="CHEBI:58141"/>
    </reaction>
</comment>
<evidence type="ECO:0000256" key="1">
    <source>
        <dbReference type="ARBA" id="ARBA00004496"/>
    </source>
</evidence>
<accession>A0AAJ0GMM2</accession>
<dbReference type="Gene3D" id="3.30.40.230">
    <property type="match status" value="1"/>
</dbReference>
<gene>
    <name evidence="15" type="ORF">B0T15DRAFT_313845</name>
</gene>
<dbReference type="Proteomes" id="UP001273166">
    <property type="component" value="Unassembled WGS sequence"/>
</dbReference>
<evidence type="ECO:0000256" key="7">
    <source>
        <dbReference type="ARBA" id="ARBA00022679"/>
    </source>
</evidence>
<dbReference type="GO" id="GO:0004820">
    <property type="term" value="F:glycine-tRNA ligase activity"/>
    <property type="evidence" value="ECO:0007669"/>
    <property type="project" value="UniProtKB-EC"/>
</dbReference>
<evidence type="ECO:0000256" key="12">
    <source>
        <dbReference type="ARBA" id="ARBA00030057"/>
    </source>
</evidence>
<dbReference type="GO" id="GO:0005739">
    <property type="term" value="C:mitochondrion"/>
    <property type="evidence" value="ECO:0007669"/>
    <property type="project" value="TreeGrafter"/>
</dbReference>
<evidence type="ECO:0000256" key="3">
    <source>
        <dbReference type="ARBA" id="ARBA00011738"/>
    </source>
</evidence>
<dbReference type="GeneID" id="87882792"/>
<dbReference type="EC" id="6.1.1.14" evidence="4"/>
<keyword evidence="7" id="KW-0808">Transferase</keyword>
<dbReference type="GO" id="GO:0070150">
    <property type="term" value="P:mitochondrial glycyl-tRNA aminoacylation"/>
    <property type="evidence" value="ECO:0007669"/>
    <property type="project" value="TreeGrafter"/>
</dbReference>
<dbReference type="GO" id="GO:0005524">
    <property type="term" value="F:ATP binding"/>
    <property type="evidence" value="ECO:0007669"/>
    <property type="project" value="UniProtKB-KW"/>
</dbReference>
<dbReference type="InterPro" id="IPR045864">
    <property type="entry name" value="aa-tRNA-synth_II/BPL/LPL"/>
</dbReference>
<feature type="domain" description="Aminoacyl-transfer RNA synthetases class-II family profile" evidence="14">
    <location>
        <begin position="190"/>
        <end position="512"/>
    </location>
</feature>
<keyword evidence="8" id="KW-0547">Nucleotide-binding</keyword>
<evidence type="ECO:0000313" key="16">
    <source>
        <dbReference type="Proteomes" id="UP001273166"/>
    </source>
</evidence>
<dbReference type="InterPro" id="IPR002315">
    <property type="entry name" value="tRNA-synt_gly"/>
</dbReference>
<dbReference type="PANTHER" id="PTHR10745:SF0">
    <property type="entry name" value="GLYCINE--TRNA LIGASE"/>
    <property type="match status" value="1"/>
</dbReference>
<dbReference type="EMBL" id="JAUDZG010000007">
    <property type="protein sequence ID" value="KAK3302742.1"/>
    <property type="molecule type" value="Genomic_DNA"/>
</dbReference>
<keyword evidence="5" id="KW-0963">Cytoplasm</keyword>
<dbReference type="AlphaFoldDB" id="A0AAJ0GMM2"/>
<evidence type="ECO:0000256" key="10">
    <source>
        <dbReference type="ARBA" id="ARBA00022917"/>
    </source>
</evidence>
<keyword evidence="9" id="KW-0067">ATP-binding</keyword>
<proteinExistence type="inferred from homology"/>
<dbReference type="NCBIfam" id="NF003211">
    <property type="entry name" value="PRK04173.1"/>
    <property type="match status" value="1"/>
</dbReference>
<comment type="caution">
    <text evidence="15">The sequence shown here is derived from an EMBL/GenBank/DDBJ whole genome shotgun (WGS) entry which is preliminary data.</text>
</comment>
<evidence type="ECO:0000256" key="8">
    <source>
        <dbReference type="ARBA" id="ARBA00022741"/>
    </source>
</evidence>
<dbReference type="NCBIfam" id="TIGR00389">
    <property type="entry name" value="glyS_dimeric"/>
    <property type="match status" value="1"/>
</dbReference>
<evidence type="ECO:0000256" key="4">
    <source>
        <dbReference type="ARBA" id="ARBA00012829"/>
    </source>
</evidence>
<dbReference type="Pfam" id="PF03129">
    <property type="entry name" value="HGTP_anticodon"/>
    <property type="match status" value="1"/>
</dbReference>
<keyword evidence="16" id="KW-1185">Reference proteome</keyword>
<dbReference type="InterPro" id="IPR027031">
    <property type="entry name" value="Gly-tRNA_synthase/POLG2"/>
</dbReference>
<keyword evidence="10" id="KW-0648">Protein biosynthesis</keyword>
<dbReference type="Gene3D" id="3.30.930.10">
    <property type="entry name" value="Bira Bifunctional Protein, Domain 2"/>
    <property type="match status" value="1"/>
</dbReference>